<dbReference type="KEGG" id="vg:65113081"/>
<accession>A0A2U8UKE8</accession>
<gene>
    <name evidence="1" type="primary">52</name>
    <name evidence="1" type="ORF">PBI_PETRA_52</name>
</gene>
<sequence length="118" mass="12627">MMTEPRTLADVVERVVTLAQYDPDACAIVSPAYGNKAPHILDGQPNTMIAGVLELGAALERGLSWNVAPASTLLRSLNHRWATPADVARADWLDRVVEAEQSGATRLAAIRAAGEVPR</sequence>
<evidence type="ECO:0000313" key="2">
    <source>
        <dbReference type="Proteomes" id="UP000246984"/>
    </source>
</evidence>
<dbReference type="EMBL" id="MH153808">
    <property type="protein sequence ID" value="AWN04165.1"/>
    <property type="molecule type" value="Genomic_DNA"/>
</dbReference>
<dbReference type="Proteomes" id="UP000246984">
    <property type="component" value="Segment"/>
</dbReference>
<keyword evidence="2" id="KW-1185">Reference proteome</keyword>
<protein>
    <submittedName>
        <fullName evidence="1">Uncharacterized protein</fullName>
    </submittedName>
</protein>
<dbReference type="RefSeq" id="YP_010095446.1">
    <property type="nucleotide sequence ID" value="NC_055745.1"/>
</dbReference>
<name>A0A2U8UKE8_9CAUD</name>
<proteinExistence type="predicted"/>
<reference evidence="2" key="1">
    <citation type="submission" date="2018-03" db="EMBL/GenBank/DDBJ databases">
        <authorList>
            <person name="Keele B.F."/>
        </authorList>
    </citation>
    <scope>NUCLEOTIDE SEQUENCE [LARGE SCALE GENOMIC DNA]</scope>
</reference>
<organism evidence="1 2">
    <name type="scientific">Gordonia phage Petra</name>
    <dbReference type="NCBI Taxonomy" id="2182347"/>
    <lineage>
        <taxon>Viruses</taxon>
        <taxon>Duplodnaviria</taxon>
        <taxon>Heunggongvirae</taxon>
        <taxon>Uroviricota</taxon>
        <taxon>Caudoviricetes</taxon>
        <taxon>Jujuvirus</taxon>
        <taxon>Jujuvirus petra</taxon>
    </lineage>
</organism>
<dbReference type="GeneID" id="65113081"/>
<evidence type="ECO:0000313" key="1">
    <source>
        <dbReference type="EMBL" id="AWN04165.1"/>
    </source>
</evidence>